<dbReference type="Proteomes" id="UP000013568">
    <property type="component" value="Unassembled WGS sequence"/>
</dbReference>
<dbReference type="AlphaFoldDB" id="E9CKE3"/>
<name>E9CKE3_9GAMM</name>
<proteinExistence type="predicted"/>
<gene>
    <name evidence="1" type="ORF">SSYM_0507</name>
</gene>
<dbReference type="EMBL" id="GL636100">
    <property type="protein sequence ID" value="EFW13055.1"/>
    <property type="molecule type" value="Genomic_DNA"/>
</dbReference>
<evidence type="ECO:0000313" key="1">
    <source>
        <dbReference type="EMBL" id="EFW13055.1"/>
    </source>
</evidence>
<organism evidence="1 2">
    <name type="scientific">Serratia symbiotica str. Tucson</name>
    <dbReference type="NCBI Taxonomy" id="914128"/>
    <lineage>
        <taxon>Bacteria</taxon>
        <taxon>Pseudomonadati</taxon>
        <taxon>Pseudomonadota</taxon>
        <taxon>Gammaproteobacteria</taxon>
        <taxon>Enterobacterales</taxon>
        <taxon>Yersiniaceae</taxon>
        <taxon>Serratia</taxon>
        <taxon>Serratia symbiotica</taxon>
    </lineage>
</organism>
<evidence type="ECO:0000313" key="2">
    <source>
        <dbReference type="Proteomes" id="UP000013568"/>
    </source>
</evidence>
<sequence>MTLFESELVHLFNTLYAMFIADSGLHPFTASLMKDALYPLASSFRFILRDLSWCRPTT</sequence>
<accession>E9CKE3</accession>
<protein>
    <submittedName>
        <fullName evidence="1">Uncharacterized protein</fullName>
    </submittedName>
</protein>
<keyword evidence="2" id="KW-1185">Reference proteome</keyword>
<dbReference type="HOGENOM" id="CLU_2976772_0_0_6"/>
<reference evidence="2" key="1">
    <citation type="journal article" date="2011" name="Genome Biol. Evol.">
        <title>Massive genomic decay in Serratia symbiotica, a recently evolved symbiont of aphids.</title>
        <authorList>
            <person name="Burke G.R."/>
            <person name="Moran N.A."/>
        </authorList>
    </citation>
    <scope>NUCLEOTIDE SEQUENCE [LARGE SCALE GENOMIC DNA]</scope>
    <source>
        <strain evidence="2">Tucson</strain>
    </source>
</reference>